<evidence type="ECO:0000313" key="15">
    <source>
        <dbReference type="Proteomes" id="UP000504632"/>
    </source>
</evidence>
<dbReference type="Gene3D" id="1.10.8.270">
    <property type="entry name" value="putative rabgap domain of human tbc1 domain family member 14 like domains"/>
    <property type="match status" value="1"/>
</dbReference>
<feature type="region of interest" description="Disordered" evidence="13">
    <location>
        <begin position="319"/>
        <end position="361"/>
    </location>
</feature>
<keyword evidence="5" id="KW-0597">Phosphoprotein</keyword>
<gene>
    <name evidence="16" type="primary">tbc1d5</name>
</gene>
<organism evidence="15 16">
    <name type="scientific">Chanos chanos</name>
    <name type="common">Milkfish</name>
    <name type="synonym">Mugil chanos</name>
    <dbReference type="NCBI Taxonomy" id="29144"/>
    <lineage>
        <taxon>Eukaryota</taxon>
        <taxon>Metazoa</taxon>
        <taxon>Chordata</taxon>
        <taxon>Craniata</taxon>
        <taxon>Vertebrata</taxon>
        <taxon>Euteleostomi</taxon>
        <taxon>Actinopterygii</taxon>
        <taxon>Neopterygii</taxon>
        <taxon>Teleostei</taxon>
        <taxon>Ostariophysi</taxon>
        <taxon>Gonorynchiformes</taxon>
        <taxon>Chanidae</taxon>
        <taxon>Chanos</taxon>
    </lineage>
</organism>
<feature type="region of interest" description="Disordered" evidence="13">
    <location>
        <begin position="391"/>
        <end position="464"/>
    </location>
</feature>
<dbReference type="GO" id="GO:0005776">
    <property type="term" value="C:autophagosome"/>
    <property type="evidence" value="ECO:0007669"/>
    <property type="project" value="UniProtKB-SubCell"/>
</dbReference>
<keyword evidence="6" id="KW-0967">Endosome</keyword>
<feature type="region of interest" description="Disordered" evidence="13">
    <location>
        <begin position="568"/>
        <end position="612"/>
    </location>
</feature>
<proteinExistence type="predicted"/>
<evidence type="ECO:0000256" key="10">
    <source>
        <dbReference type="ARBA" id="ARBA00023329"/>
    </source>
</evidence>
<evidence type="ECO:0000313" key="16">
    <source>
        <dbReference type="RefSeq" id="XP_030645002.1"/>
    </source>
</evidence>
<dbReference type="Pfam" id="PF00566">
    <property type="entry name" value="RabGAP-TBC"/>
    <property type="match status" value="2"/>
</dbReference>
<evidence type="ECO:0000256" key="8">
    <source>
        <dbReference type="ARBA" id="ARBA00023006"/>
    </source>
</evidence>
<feature type="compositionally biased region" description="Pro residues" evidence="13">
    <location>
        <begin position="329"/>
        <end position="345"/>
    </location>
</feature>
<dbReference type="SUPFAM" id="SSF47923">
    <property type="entry name" value="Ypt/Rab-GAP domain of gyp1p"/>
    <property type="match status" value="2"/>
</dbReference>
<evidence type="ECO:0000256" key="11">
    <source>
        <dbReference type="ARBA" id="ARBA00062017"/>
    </source>
</evidence>
<dbReference type="PANTHER" id="PTHR22957:SF337">
    <property type="entry name" value="TBC1 DOMAIN FAMILY MEMBER 5"/>
    <property type="match status" value="1"/>
</dbReference>
<dbReference type="InterPro" id="IPR035969">
    <property type="entry name" value="Rab-GAP_TBC_sf"/>
</dbReference>
<feature type="compositionally biased region" description="Low complexity" evidence="13">
    <location>
        <begin position="395"/>
        <end position="414"/>
    </location>
</feature>
<keyword evidence="15" id="KW-1185">Reference proteome</keyword>
<evidence type="ECO:0000256" key="1">
    <source>
        <dbReference type="ARBA" id="ARBA00004419"/>
    </source>
</evidence>
<dbReference type="InterPro" id="IPR000195">
    <property type="entry name" value="Rab-GAP-TBC_dom"/>
</dbReference>
<protein>
    <recommendedName>
        <fullName evidence="12">TBC1 domain family member 5</fullName>
    </recommendedName>
</protein>
<name>A0A6J2WN49_CHACN</name>
<evidence type="ECO:0000256" key="13">
    <source>
        <dbReference type="SAM" id="MobiDB-lite"/>
    </source>
</evidence>
<dbReference type="FunCoup" id="A0A6J2WN49">
    <property type="interactions" value="615"/>
</dbReference>
<dbReference type="PANTHER" id="PTHR22957">
    <property type="entry name" value="TBC1 DOMAIN FAMILY MEMBER GTPASE-ACTIVATING PROTEIN"/>
    <property type="match status" value="1"/>
</dbReference>
<accession>A0A6J2WN49</accession>
<evidence type="ECO:0000256" key="4">
    <source>
        <dbReference type="ARBA" id="ARBA00022468"/>
    </source>
</evidence>
<keyword evidence="10" id="KW-0968">Cytoplasmic vesicle</keyword>
<feature type="region of interest" description="Disordered" evidence="13">
    <location>
        <begin position="624"/>
        <end position="689"/>
    </location>
</feature>
<evidence type="ECO:0000259" key="14">
    <source>
        <dbReference type="PROSITE" id="PS50086"/>
    </source>
</evidence>
<dbReference type="Gene3D" id="1.10.472.80">
    <property type="entry name" value="Ypt/Rab-GAP domain of gyp1p, domain 3"/>
    <property type="match status" value="1"/>
</dbReference>
<dbReference type="PROSITE" id="PS50086">
    <property type="entry name" value="TBC_RABGAP"/>
    <property type="match status" value="1"/>
</dbReference>
<dbReference type="CTD" id="9779"/>
<sequence length="689" mass="76654">MIKQDVLRTFPEMRYFQEENVRTKLIDILFCYARENEQLLYKQGMHELLAPIVFVLHCDHQAFQHASETAHPSEEMKVLLDPRFHEHDAYAMFSQLMETAEPWFSSFEREVRKGKEEMLTSIPFARPQDSGPSVAIVTKVNRIQDQLVKKHDIELHMHLNRLEIAPQIYGIRWVRLLFGREFLLQDLLVVWDALFADSITLDLVDYVFVAMLLYIRDALIASNFQTCLGLLMHYPPIGDVHALLQKALFLRDPKNNPRPVNYQFQQNLDYYKTRGADLVSKTRATTKTAPLNMNKVSSSLLSFGRKLIAPAMGAGSSGISPINSEVMSAPPPPTRPLTEPPPSPSPLNTQLQSQTNVHTQHRLLKSESMPVHLSKDVGSGGVSHISLPAQMVSDTTGPSSRTVSSSPSVESLSGGRDHTMSSPPLSVSRGREGSTSSPPLSATKKDSFFNISRSRSHSKSVGRKDMEELEAQVSLLQGQINDLEAMSKYCAKMMNVHIGKIQDVILQEHLEKEDEALVSLAGLKQIKDILKGALRFNQSQLEAEENEEITIADDHYCSAGQQTQRCQAMTEPSGADQDQHHHLSQEEPGSQDDPITATTKSPTIPKSQMSNGRNWDDYILVSQDGELQPVEGEEPSGTLAAPFKIGQRSHSRAEFHDPLTGNASGSSSPDEGSTNSKDSDFTIVNPADL</sequence>
<keyword evidence="3" id="KW-0813">Transport</keyword>
<dbReference type="RefSeq" id="XP_030645002.1">
    <property type="nucleotide sequence ID" value="XM_030789142.1"/>
</dbReference>
<dbReference type="InParanoid" id="A0A6J2WN49"/>
<dbReference type="SMART" id="SM00164">
    <property type="entry name" value="TBC"/>
    <property type="match status" value="1"/>
</dbReference>
<keyword evidence="4" id="KW-0343">GTPase activation</keyword>
<keyword evidence="8" id="KW-0072">Autophagy</keyword>
<dbReference type="OrthoDB" id="27140at2759"/>
<feature type="domain" description="Rab-GAP TBC" evidence="14">
    <location>
        <begin position="1"/>
        <end position="198"/>
    </location>
</feature>
<evidence type="ECO:0000256" key="7">
    <source>
        <dbReference type="ARBA" id="ARBA00022927"/>
    </source>
</evidence>
<dbReference type="GO" id="GO:0005096">
    <property type="term" value="F:GTPase activator activity"/>
    <property type="evidence" value="ECO:0007669"/>
    <property type="project" value="UniProtKB-KW"/>
</dbReference>
<dbReference type="GO" id="GO:0015031">
    <property type="term" value="P:protein transport"/>
    <property type="evidence" value="ECO:0007669"/>
    <property type="project" value="UniProtKB-KW"/>
</dbReference>
<reference evidence="16" key="1">
    <citation type="submission" date="2025-08" db="UniProtKB">
        <authorList>
            <consortium name="RefSeq"/>
        </authorList>
    </citation>
    <scope>IDENTIFICATION</scope>
</reference>
<comment type="subcellular location">
    <subcellularLocation>
        <location evidence="1">Cytoplasmic vesicle</location>
        <location evidence="1">Autophagosome</location>
    </subcellularLocation>
    <subcellularLocation>
        <location evidence="2">Endosome membrane</location>
    </subcellularLocation>
</comment>
<evidence type="ECO:0000256" key="9">
    <source>
        <dbReference type="ARBA" id="ARBA00023136"/>
    </source>
</evidence>
<keyword evidence="7" id="KW-0653">Protein transport</keyword>
<dbReference type="FunFam" id="1.10.8.270:FF:000011">
    <property type="entry name" value="TBC1 domain family member 5"/>
    <property type="match status" value="1"/>
</dbReference>
<feature type="compositionally biased region" description="Polar residues" evidence="13">
    <location>
        <begin position="596"/>
        <end position="612"/>
    </location>
</feature>
<dbReference type="FunFam" id="1.10.472.80:FF:000010">
    <property type="entry name" value="Putative TBC1 domain family member 5"/>
    <property type="match status" value="1"/>
</dbReference>
<dbReference type="AlphaFoldDB" id="A0A6J2WN49"/>
<evidence type="ECO:0000256" key="6">
    <source>
        <dbReference type="ARBA" id="ARBA00022753"/>
    </source>
</evidence>
<evidence type="ECO:0000256" key="2">
    <source>
        <dbReference type="ARBA" id="ARBA00004608"/>
    </source>
</evidence>
<dbReference type="GO" id="GO:0006914">
    <property type="term" value="P:autophagy"/>
    <property type="evidence" value="ECO:0007669"/>
    <property type="project" value="UniProtKB-KW"/>
</dbReference>
<feature type="compositionally biased region" description="Polar residues" evidence="13">
    <location>
        <begin position="661"/>
        <end position="676"/>
    </location>
</feature>
<dbReference type="GeneID" id="115825309"/>
<dbReference type="GO" id="GO:0010008">
    <property type="term" value="C:endosome membrane"/>
    <property type="evidence" value="ECO:0007669"/>
    <property type="project" value="UniProtKB-SubCell"/>
</dbReference>
<comment type="subunit">
    <text evidence="11">Interacts with MAP1LC3A, MAP1LC3B, MAP1LC3C, GABARAP, GABARAPL1, GABARAPL2. Interacts with VPS29 and VPS35; indicative for an association with retromer CSC subcomplex. MAP1LC3A and VPS29 compete for binding to TBC1D5. Interacts with AP2M1; indicative for an association with the AP2 complex. Interacts with ULK1 and ATG13 (phosphorylated); indicative for an association with the activated ULK1-ATG13-FIP200 complex. Interacts with ATG9A; the interactions seems to be restricted to the AP2-clathrin-associated fraction of ATG9A.</text>
</comment>
<evidence type="ECO:0000256" key="12">
    <source>
        <dbReference type="ARBA" id="ARBA00072014"/>
    </source>
</evidence>
<dbReference type="Proteomes" id="UP000504632">
    <property type="component" value="Chromosome 12"/>
</dbReference>
<keyword evidence="9" id="KW-0472">Membrane</keyword>
<evidence type="ECO:0000256" key="3">
    <source>
        <dbReference type="ARBA" id="ARBA00022448"/>
    </source>
</evidence>
<evidence type="ECO:0000256" key="5">
    <source>
        <dbReference type="ARBA" id="ARBA00022553"/>
    </source>
</evidence>